<protein>
    <submittedName>
        <fullName evidence="2">Transposase</fullName>
    </submittedName>
</protein>
<accession>A0A2X0WTY5</accession>
<evidence type="ECO:0000313" key="3">
    <source>
        <dbReference type="Proteomes" id="UP000250086"/>
    </source>
</evidence>
<dbReference type="Proteomes" id="UP000250086">
    <property type="component" value="Unassembled WGS sequence"/>
</dbReference>
<evidence type="ECO:0000313" key="2">
    <source>
        <dbReference type="EMBL" id="SPT69982.1"/>
    </source>
</evidence>
<proteinExistence type="predicted"/>
<name>A0A2X0WTY5_9GAMM</name>
<dbReference type="GO" id="GO:0004803">
    <property type="term" value="F:transposase activity"/>
    <property type="evidence" value="ECO:0007669"/>
    <property type="project" value="InterPro"/>
</dbReference>
<reference evidence="2 3" key="1">
    <citation type="submission" date="2018-06" db="EMBL/GenBank/DDBJ databases">
        <authorList>
            <consortium name="Pathogen Informatics"/>
            <person name="Doyle S."/>
        </authorList>
    </citation>
    <scope>NUCLEOTIDE SEQUENCE [LARGE SCALE GENOMIC DNA]</scope>
    <source>
        <strain evidence="2 3">NCTC13093</strain>
    </source>
</reference>
<dbReference type="RefSeq" id="WP_113744100.1">
    <property type="nucleotide sequence ID" value="NZ_UAPV01000001.1"/>
</dbReference>
<feature type="domain" description="Transposase IS4-like" evidence="1">
    <location>
        <begin position="204"/>
        <end position="491"/>
    </location>
</feature>
<dbReference type="InterPro" id="IPR002559">
    <property type="entry name" value="Transposase_11"/>
</dbReference>
<dbReference type="AlphaFoldDB" id="A0A2X0WTY5"/>
<keyword evidence="3" id="KW-1185">Reference proteome</keyword>
<dbReference type="GO" id="GO:0006313">
    <property type="term" value="P:DNA transposition"/>
    <property type="evidence" value="ECO:0007669"/>
    <property type="project" value="InterPro"/>
</dbReference>
<dbReference type="GO" id="GO:0003677">
    <property type="term" value="F:DNA binding"/>
    <property type="evidence" value="ECO:0007669"/>
    <property type="project" value="InterPro"/>
</dbReference>
<dbReference type="Pfam" id="PF01609">
    <property type="entry name" value="DDE_Tnp_1"/>
    <property type="match status" value="1"/>
</dbReference>
<dbReference type="PANTHER" id="PTHR34614">
    <property type="match status" value="1"/>
</dbReference>
<gene>
    <name evidence="2" type="ORF">NCTC13093_01380</name>
</gene>
<sequence length="559" mass="63722">MLYTSVNFAIPDNPRYERMKVHNGSVYLYYRVKSFHENGKKKNERFIVGKVFKDAQTGLDYFCPNDNYYSKILKSDPPATATTAVKGIKKSKKTVATYSECKDEMGFGYMLACHSIIHELQLDEILSDSFGCLSQDIIAVSAFLASGAPGGLSNIDHFTQNNFCFTSKIITSESLSQLYKDISQSMCNDFFRSWIRKCCQNDYICYDVTSVSSYSDNLPFVEWGYNRDKERMPQFNIGMFCTVKSKVPVYYSPYNGSINDYSNLPYVINKARGVGLEPDADKKVTLVMDGGFAIPDVILKASDMGFKLLIGAPQDFGVKIKEHLSEWVTNGFLEDSILRRNDEAIRYKEKEITIGRLRTRLMMFKSPLSGLDQEKSLNSIINQMEVELQDKNKIIKGKHKYAPFFHITTNENNTFTYTFDKHEHAKTLALCGCFALVCTNTELSCEEALDLYRSKDCVEKAFAVLKNDILDERIRTKSIESTNGKMFLAFIGLIIRSTLEDKLRRYLNKSRISLDSAINRLSYIRCIKEDEKWLLSNCLTKVQRELVDILGLPVSGLGH</sequence>
<dbReference type="PANTHER" id="PTHR34614:SF2">
    <property type="entry name" value="TRANSPOSASE IS4-LIKE DOMAIN-CONTAINING PROTEIN"/>
    <property type="match status" value="1"/>
</dbReference>
<evidence type="ECO:0000259" key="1">
    <source>
        <dbReference type="Pfam" id="PF01609"/>
    </source>
</evidence>
<dbReference type="EMBL" id="UAPV01000001">
    <property type="protein sequence ID" value="SPT69982.1"/>
    <property type="molecule type" value="Genomic_DNA"/>
</dbReference>
<organism evidence="2 3">
    <name type="scientific">Anaerobiospirillum thomasii</name>
    <dbReference type="NCBI Taxonomy" id="179995"/>
    <lineage>
        <taxon>Bacteria</taxon>
        <taxon>Pseudomonadati</taxon>
        <taxon>Pseudomonadota</taxon>
        <taxon>Gammaproteobacteria</taxon>
        <taxon>Aeromonadales</taxon>
        <taxon>Succinivibrionaceae</taxon>
        <taxon>Anaerobiospirillum</taxon>
    </lineage>
</organism>